<sequence>MGLIRFLFIKKKCLVHTAFGNERYYSAASKLSAHGISCDVVRKSNISMMDMAFGGGGQNAVPFAKNAEINNAQYDFYVTKEDEHLAQRALR</sequence>
<protein>
    <recommendedName>
        <fullName evidence="3">DUF2007 domain-containing protein</fullName>
    </recommendedName>
</protein>
<reference evidence="1 2" key="1">
    <citation type="submission" date="2023-06" db="EMBL/GenBank/DDBJ databases">
        <title>Novel species in genus Planococcus.</title>
        <authorList>
            <person name="Ning S."/>
        </authorList>
    </citation>
    <scope>NUCLEOTIDE SEQUENCE [LARGE SCALE GENOMIC DNA]</scope>
    <source>
        <strain evidence="1 2">N064</strain>
    </source>
</reference>
<comment type="caution">
    <text evidence="1">The sequence shown here is derived from an EMBL/GenBank/DDBJ whole genome shotgun (WGS) entry which is preliminary data.</text>
</comment>
<dbReference type="RefSeq" id="WP_301726015.1">
    <property type="nucleotide sequence ID" value="NZ_JAUJWW010000003.1"/>
</dbReference>
<dbReference type="EMBL" id="JAUJWW010000003">
    <property type="protein sequence ID" value="MDN7227307.1"/>
    <property type="molecule type" value="Genomic_DNA"/>
</dbReference>
<evidence type="ECO:0000313" key="2">
    <source>
        <dbReference type="Proteomes" id="UP001172054"/>
    </source>
</evidence>
<proteinExistence type="predicted"/>
<organism evidence="1 2">
    <name type="scientific">Planococcus liqunii</name>
    <dbReference type="NCBI Taxonomy" id="3058394"/>
    <lineage>
        <taxon>Bacteria</taxon>
        <taxon>Bacillati</taxon>
        <taxon>Bacillota</taxon>
        <taxon>Bacilli</taxon>
        <taxon>Bacillales</taxon>
        <taxon>Caryophanaceae</taxon>
        <taxon>Planococcus</taxon>
    </lineage>
</organism>
<keyword evidence="2" id="KW-1185">Reference proteome</keyword>
<gene>
    <name evidence="1" type="ORF">QWY15_08395</name>
</gene>
<name>A0ABT8MQX3_9BACL</name>
<evidence type="ECO:0008006" key="3">
    <source>
        <dbReference type="Google" id="ProtNLM"/>
    </source>
</evidence>
<evidence type="ECO:0000313" key="1">
    <source>
        <dbReference type="EMBL" id="MDN7227307.1"/>
    </source>
</evidence>
<accession>A0ABT8MQX3</accession>
<dbReference type="Proteomes" id="UP001172054">
    <property type="component" value="Unassembled WGS sequence"/>
</dbReference>